<evidence type="ECO:0000256" key="5">
    <source>
        <dbReference type="SAM" id="MobiDB-lite"/>
    </source>
</evidence>
<proteinExistence type="inferred from homology"/>
<evidence type="ECO:0000256" key="2">
    <source>
        <dbReference type="ARBA" id="ARBA00023015"/>
    </source>
</evidence>
<reference evidence="8 9" key="1">
    <citation type="submission" date="2023-07" db="EMBL/GenBank/DDBJ databases">
        <title>Sorghum-associated microbial communities from plants grown in Nebraska, USA.</title>
        <authorList>
            <person name="Schachtman D."/>
        </authorList>
    </citation>
    <scope>NUCLEOTIDE SEQUENCE [LARGE SCALE GENOMIC DNA]</scope>
    <source>
        <strain evidence="8 9">DS2154</strain>
    </source>
</reference>
<dbReference type="InterPro" id="IPR036388">
    <property type="entry name" value="WH-like_DNA-bd_sf"/>
</dbReference>
<feature type="domain" description="RNA polymerase sigma factor 70 region 4 type 2" evidence="7">
    <location>
        <begin position="122"/>
        <end position="172"/>
    </location>
</feature>
<evidence type="ECO:0000313" key="9">
    <source>
        <dbReference type="Proteomes" id="UP001262754"/>
    </source>
</evidence>
<protein>
    <submittedName>
        <fullName evidence="8">RNA polymerase sigma-70 factor (ECF subfamily)</fullName>
    </submittedName>
</protein>
<name>A0ABU1N253_9CAUL</name>
<dbReference type="Gene3D" id="1.10.1740.10">
    <property type="match status" value="1"/>
</dbReference>
<dbReference type="InterPro" id="IPR013324">
    <property type="entry name" value="RNA_pol_sigma_r3/r4-like"/>
</dbReference>
<evidence type="ECO:0000259" key="7">
    <source>
        <dbReference type="Pfam" id="PF08281"/>
    </source>
</evidence>
<dbReference type="InterPro" id="IPR014284">
    <property type="entry name" value="RNA_pol_sigma-70_dom"/>
</dbReference>
<dbReference type="InterPro" id="IPR013249">
    <property type="entry name" value="RNA_pol_sigma70_r4_t2"/>
</dbReference>
<gene>
    <name evidence="8" type="ORF">J2800_003245</name>
</gene>
<evidence type="ECO:0000256" key="3">
    <source>
        <dbReference type="ARBA" id="ARBA00023082"/>
    </source>
</evidence>
<dbReference type="Proteomes" id="UP001262754">
    <property type="component" value="Unassembled WGS sequence"/>
</dbReference>
<dbReference type="PANTHER" id="PTHR43133">
    <property type="entry name" value="RNA POLYMERASE ECF-TYPE SIGMA FACTO"/>
    <property type="match status" value="1"/>
</dbReference>
<dbReference type="InterPro" id="IPR039425">
    <property type="entry name" value="RNA_pol_sigma-70-like"/>
</dbReference>
<keyword evidence="9" id="KW-1185">Reference proteome</keyword>
<feature type="domain" description="RNA polymerase sigma-70 region 2" evidence="6">
    <location>
        <begin position="25"/>
        <end position="86"/>
    </location>
</feature>
<evidence type="ECO:0000256" key="4">
    <source>
        <dbReference type="ARBA" id="ARBA00023163"/>
    </source>
</evidence>
<dbReference type="PANTHER" id="PTHR43133:SF63">
    <property type="entry name" value="RNA POLYMERASE SIGMA FACTOR FECI-RELATED"/>
    <property type="match status" value="1"/>
</dbReference>
<comment type="caution">
    <text evidence="8">The sequence shown here is derived from an EMBL/GenBank/DDBJ whole genome shotgun (WGS) entry which is preliminary data.</text>
</comment>
<comment type="similarity">
    <text evidence="1">Belongs to the sigma-70 factor family. ECF subfamily.</text>
</comment>
<dbReference type="SUPFAM" id="SSF88659">
    <property type="entry name" value="Sigma3 and sigma4 domains of RNA polymerase sigma factors"/>
    <property type="match status" value="1"/>
</dbReference>
<keyword evidence="3" id="KW-0731">Sigma factor</keyword>
<feature type="compositionally biased region" description="Low complexity" evidence="5">
    <location>
        <begin position="1"/>
        <end position="14"/>
    </location>
</feature>
<evidence type="ECO:0000313" key="8">
    <source>
        <dbReference type="EMBL" id="MDR6532487.1"/>
    </source>
</evidence>
<dbReference type="NCBIfam" id="TIGR02937">
    <property type="entry name" value="sigma70-ECF"/>
    <property type="match status" value="1"/>
</dbReference>
<dbReference type="InterPro" id="IPR007627">
    <property type="entry name" value="RNA_pol_sigma70_r2"/>
</dbReference>
<dbReference type="SUPFAM" id="SSF88946">
    <property type="entry name" value="Sigma2 domain of RNA polymerase sigma factors"/>
    <property type="match status" value="1"/>
</dbReference>
<dbReference type="EMBL" id="JAVDRL010000009">
    <property type="protein sequence ID" value="MDR6532487.1"/>
    <property type="molecule type" value="Genomic_DNA"/>
</dbReference>
<evidence type="ECO:0000256" key="1">
    <source>
        <dbReference type="ARBA" id="ARBA00010641"/>
    </source>
</evidence>
<accession>A0ABU1N253</accession>
<sequence length="179" mass="20096">MASPRAPAPAAGSAPPRPDLGAWMTTHGPRLRRYFTRRAPRADAEDLVQDVFLRVQAAQLDEPIVEVERYLFTVAHNVLISRARRLGVRAAELRRSFAEWSEAAEDLSPERIVGARQDYARAMAVIERLPPRTRMAFRLNRLEDLSYGAVAERMGISKDSVKELLRRANAHLDQALKGA</sequence>
<dbReference type="Gene3D" id="1.10.10.10">
    <property type="entry name" value="Winged helix-like DNA-binding domain superfamily/Winged helix DNA-binding domain"/>
    <property type="match status" value="1"/>
</dbReference>
<evidence type="ECO:0000259" key="6">
    <source>
        <dbReference type="Pfam" id="PF04542"/>
    </source>
</evidence>
<keyword evidence="4" id="KW-0804">Transcription</keyword>
<dbReference type="Pfam" id="PF08281">
    <property type="entry name" value="Sigma70_r4_2"/>
    <property type="match status" value="1"/>
</dbReference>
<dbReference type="RefSeq" id="WP_310033012.1">
    <property type="nucleotide sequence ID" value="NZ_JAVDRL010000009.1"/>
</dbReference>
<organism evidence="8 9">
    <name type="scientific">Caulobacter rhizosphaerae</name>
    <dbReference type="NCBI Taxonomy" id="2010972"/>
    <lineage>
        <taxon>Bacteria</taxon>
        <taxon>Pseudomonadati</taxon>
        <taxon>Pseudomonadota</taxon>
        <taxon>Alphaproteobacteria</taxon>
        <taxon>Caulobacterales</taxon>
        <taxon>Caulobacteraceae</taxon>
        <taxon>Caulobacter</taxon>
    </lineage>
</organism>
<feature type="region of interest" description="Disordered" evidence="5">
    <location>
        <begin position="1"/>
        <end position="22"/>
    </location>
</feature>
<dbReference type="Pfam" id="PF04542">
    <property type="entry name" value="Sigma70_r2"/>
    <property type="match status" value="1"/>
</dbReference>
<dbReference type="InterPro" id="IPR013325">
    <property type="entry name" value="RNA_pol_sigma_r2"/>
</dbReference>
<keyword evidence="2" id="KW-0805">Transcription regulation</keyword>